<organism evidence="1">
    <name type="scientific">uncultured organism</name>
    <dbReference type="NCBI Taxonomy" id="155900"/>
    <lineage>
        <taxon>unclassified sequences</taxon>
        <taxon>environmental samples</taxon>
    </lineage>
</organism>
<gene>
    <name evidence="1" type="ORF">KBTEX_01180</name>
</gene>
<evidence type="ECO:0000313" key="1">
    <source>
        <dbReference type="EMBL" id="QEA04864.1"/>
    </source>
</evidence>
<name>A0A5B8RBN1_9ZZZZ</name>
<dbReference type="EMBL" id="MN079090">
    <property type="protein sequence ID" value="QEA04864.1"/>
    <property type="molecule type" value="Genomic_DNA"/>
</dbReference>
<accession>A0A5B8RBN1</accession>
<dbReference type="AlphaFoldDB" id="A0A5B8RBN1"/>
<protein>
    <submittedName>
        <fullName evidence="1">Uncharacterized protein</fullName>
    </submittedName>
</protein>
<sequence>MSDALMHGAERITERVRERANAANVALLSVFWNGDEGLRGDADLQTLFIEGVEKTARVALTSDQVSGASEGGVTPDVDALLEEALNSIHVPAAPSPPEGGAG</sequence>
<reference evidence="1" key="1">
    <citation type="submission" date="2019-06" db="EMBL/GenBank/DDBJ databases">
        <authorList>
            <person name="Murdoch R.W."/>
            <person name="Fathepure B."/>
        </authorList>
    </citation>
    <scope>NUCLEOTIDE SEQUENCE</scope>
</reference>
<proteinExistence type="predicted"/>